<evidence type="ECO:0000256" key="3">
    <source>
        <dbReference type="ARBA" id="ARBA00022723"/>
    </source>
</evidence>
<keyword evidence="3 7" id="KW-0479">Metal-binding</keyword>
<dbReference type="RefSeq" id="WP_184999785.1">
    <property type="nucleotide sequence ID" value="NZ_AYKG01000018.1"/>
</dbReference>
<dbReference type="InParanoid" id="A0A423PTK8"/>
<dbReference type="InterPro" id="IPR015892">
    <property type="entry name" value="Carbonic_anhydrase_CS"/>
</dbReference>
<comment type="cofactor">
    <cofactor evidence="7">
        <name>Zn(2+)</name>
        <dbReference type="ChEBI" id="CHEBI:29105"/>
    </cofactor>
    <text evidence="7">Binds 1 zinc ion per subunit.</text>
</comment>
<comment type="catalytic activity">
    <reaction evidence="6 8">
        <text>hydrogencarbonate + H(+) = CO2 + H2O</text>
        <dbReference type="Rhea" id="RHEA:10748"/>
        <dbReference type="ChEBI" id="CHEBI:15377"/>
        <dbReference type="ChEBI" id="CHEBI:15378"/>
        <dbReference type="ChEBI" id="CHEBI:16526"/>
        <dbReference type="ChEBI" id="CHEBI:17544"/>
        <dbReference type="EC" id="4.2.1.1"/>
    </reaction>
</comment>
<dbReference type="PROSITE" id="PS00704">
    <property type="entry name" value="PROK_CO2_ANHYDRASE_1"/>
    <property type="match status" value="1"/>
</dbReference>
<dbReference type="EMBL" id="AYKG01000018">
    <property type="protein sequence ID" value="ROO28924.1"/>
    <property type="molecule type" value="Genomic_DNA"/>
</dbReference>
<evidence type="ECO:0000256" key="7">
    <source>
        <dbReference type="PIRSR" id="PIRSR601765-1"/>
    </source>
</evidence>
<keyword evidence="5 8" id="KW-0456">Lyase</keyword>
<evidence type="ECO:0000313" key="9">
    <source>
        <dbReference type="EMBL" id="ROO28924.1"/>
    </source>
</evidence>
<dbReference type="Pfam" id="PF00484">
    <property type="entry name" value="Pro_CA"/>
    <property type="match status" value="1"/>
</dbReference>
<keyword evidence="4 7" id="KW-0862">Zinc</keyword>
<evidence type="ECO:0000256" key="4">
    <source>
        <dbReference type="ARBA" id="ARBA00022833"/>
    </source>
</evidence>
<accession>A0A423PTK8</accession>
<comment type="function">
    <text evidence="8">Reversible hydration of carbon dioxide.</text>
</comment>
<gene>
    <name evidence="9" type="ORF">SAJA_07055</name>
</gene>
<dbReference type="GO" id="GO:0008270">
    <property type="term" value="F:zinc ion binding"/>
    <property type="evidence" value="ECO:0007669"/>
    <property type="project" value="UniProtKB-UniRule"/>
</dbReference>
<dbReference type="PROSITE" id="PS00705">
    <property type="entry name" value="PROK_CO2_ANHYDRASE_2"/>
    <property type="match status" value="1"/>
</dbReference>
<reference evidence="9 10" key="1">
    <citation type="submission" date="2013-10" db="EMBL/GenBank/DDBJ databases">
        <title>Salinisphaera japonica YTM-1 Genome Sequencing.</title>
        <authorList>
            <person name="Lai Q."/>
            <person name="Li C."/>
            <person name="Shao Z."/>
        </authorList>
    </citation>
    <scope>NUCLEOTIDE SEQUENCE [LARGE SCALE GENOMIC DNA]</scope>
    <source>
        <strain evidence="9 10">YTM-1</strain>
    </source>
</reference>
<dbReference type="SMART" id="SM00947">
    <property type="entry name" value="Pro_CA"/>
    <property type="match status" value="1"/>
</dbReference>
<dbReference type="Gene3D" id="3.40.1050.10">
    <property type="entry name" value="Carbonic anhydrase"/>
    <property type="match status" value="1"/>
</dbReference>
<comment type="similarity">
    <text evidence="1 8">Belongs to the beta-class carbonic anhydrase family.</text>
</comment>
<evidence type="ECO:0000256" key="5">
    <source>
        <dbReference type="ARBA" id="ARBA00023239"/>
    </source>
</evidence>
<dbReference type="Proteomes" id="UP000285310">
    <property type="component" value="Unassembled WGS sequence"/>
</dbReference>
<comment type="caution">
    <text evidence="9">The sequence shown here is derived from an EMBL/GenBank/DDBJ whole genome shotgun (WGS) entry which is preliminary data.</text>
</comment>
<dbReference type="EC" id="4.2.1.1" evidence="2 8"/>
<dbReference type="PANTHER" id="PTHR11002:SF76">
    <property type="entry name" value="CARBONIC ANHYDRASE"/>
    <property type="match status" value="1"/>
</dbReference>
<dbReference type="AlphaFoldDB" id="A0A423PTK8"/>
<organism evidence="9 10">
    <name type="scientific">Salinisphaera japonica YTM-1</name>
    <dbReference type="NCBI Taxonomy" id="1209778"/>
    <lineage>
        <taxon>Bacteria</taxon>
        <taxon>Pseudomonadati</taxon>
        <taxon>Pseudomonadota</taxon>
        <taxon>Gammaproteobacteria</taxon>
        <taxon>Salinisphaerales</taxon>
        <taxon>Salinisphaeraceae</taxon>
        <taxon>Salinisphaera</taxon>
    </lineage>
</organism>
<feature type="binding site" evidence="7">
    <location>
        <position position="101"/>
    </location>
    <ligand>
        <name>Zn(2+)</name>
        <dbReference type="ChEBI" id="CHEBI:29105"/>
    </ligand>
</feature>
<dbReference type="InterPro" id="IPR036874">
    <property type="entry name" value="Carbonic_anhydrase_sf"/>
</dbReference>
<dbReference type="FunCoup" id="A0A423PTK8">
    <property type="interactions" value="303"/>
</dbReference>
<feature type="binding site" evidence="7">
    <location>
        <position position="98"/>
    </location>
    <ligand>
        <name>Zn(2+)</name>
        <dbReference type="ChEBI" id="CHEBI:29105"/>
    </ligand>
</feature>
<name>A0A423PTK8_9GAMM</name>
<protein>
    <recommendedName>
        <fullName evidence="2 8">Carbonic anhydrase</fullName>
        <ecNumber evidence="2 8">4.2.1.1</ecNumber>
    </recommendedName>
    <alternativeName>
        <fullName evidence="8">Carbonate dehydratase</fullName>
    </alternativeName>
</protein>
<feature type="binding site" evidence="7">
    <location>
        <position position="44"/>
    </location>
    <ligand>
        <name>Zn(2+)</name>
        <dbReference type="ChEBI" id="CHEBI:29105"/>
    </ligand>
</feature>
<dbReference type="GO" id="GO:0015976">
    <property type="term" value="P:carbon utilization"/>
    <property type="evidence" value="ECO:0007669"/>
    <property type="project" value="InterPro"/>
</dbReference>
<dbReference type="SUPFAM" id="SSF53056">
    <property type="entry name" value="beta-carbonic anhydrase, cab"/>
    <property type="match status" value="1"/>
</dbReference>
<evidence type="ECO:0000313" key="10">
    <source>
        <dbReference type="Proteomes" id="UP000285310"/>
    </source>
</evidence>
<feature type="binding site" evidence="7">
    <location>
        <position position="42"/>
    </location>
    <ligand>
        <name>Zn(2+)</name>
        <dbReference type="ChEBI" id="CHEBI:29105"/>
    </ligand>
</feature>
<evidence type="ECO:0000256" key="2">
    <source>
        <dbReference type="ARBA" id="ARBA00012925"/>
    </source>
</evidence>
<proteinExistence type="inferred from homology"/>
<evidence type="ECO:0000256" key="6">
    <source>
        <dbReference type="ARBA" id="ARBA00048348"/>
    </source>
</evidence>
<dbReference type="InterPro" id="IPR001765">
    <property type="entry name" value="Carbonic_anhydrase"/>
</dbReference>
<dbReference type="GO" id="GO:0004089">
    <property type="term" value="F:carbonate dehydratase activity"/>
    <property type="evidence" value="ECO:0007669"/>
    <property type="project" value="UniProtKB-UniRule"/>
</dbReference>
<evidence type="ECO:0000256" key="1">
    <source>
        <dbReference type="ARBA" id="ARBA00006217"/>
    </source>
</evidence>
<sequence>MQFKERLLLENQAWLATMQERDSKFFARLEQGQSPEALWLGCSDSRVPAETLCNASPGDLFVHRNVANIAATEEHGFMSALEYAVTALKVPYIVVCGHEGCGGVGAACSGQASGMDHVDAHLAQLVELYNSERDNLDANDDKARVNAMVRRNVEAQIDKLADLDLIKNAEQPPTLLGLVYALDAGHLDVVCESAPSQPAAA</sequence>
<dbReference type="PANTHER" id="PTHR11002">
    <property type="entry name" value="CARBONIC ANHYDRASE"/>
    <property type="match status" value="1"/>
</dbReference>
<evidence type="ECO:0000256" key="8">
    <source>
        <dbReference type="RuleBase" id="RU003956"/>
    </source>
</evidence>
<keyword evidence="10" id="KW-1185">Reference proteome</keyword>